<keyword evidence="2" id="KW-0058">Aromatic hydrocarbons catabolism</keyword>
<name>A0A516NHI9_9NOCA</name>
<evidence type="ECO:0000259" key="5">
    <source>
        <dbReference type="Pfam" id="PF06441"/>
    </source>
</evidence>
<comment type="similarity">
    <text evidence="1">Belongs to the peptidase S33 family.</text>
</comment>
<feature type="domain" description="Epoxide hydrolase N-terminal" evidence="5">
    <location>
        <begin position="7"/>
        <end position="111"/>
    </location>
</feature>
<dbReference type="KEGG" id="nod:FOH10_06005"/>
<accession>A0A516NHI9</accession>
<dbReference type="PIRSF" id="PIRSF001112">
    <property type="entry name" value="Epoxide_hydrolase"/>
    <property type="match status" value="1"/>
</dbReference>
<dbReference type="InterPro" id="IPR000639">
    <property type="entry name" value="Epox_hydrolase-like"/>
</dbReference>
<evidence type="ECO:0000313" key="7">
    <source>
        <dbReference type="Proteomes" id="UP000317039"/>
    </source>
</evidence>
<dbReference type="RefSeq" id="WP_143979966.1">
    <property type="nucleotide sequence ID" value="NZ_CP041695.1"/>
</dbReference>
<keyword evidence="3 6" id="KW-0378">Hydrolase</keyword>
<dbReference type="EMBL" id="CP041695">
    <property type="protein sequence ID" value="QDP78365.1"/>
    <property type="molecule type" value="Genomic_DNA"/>
</dbReference>
<reference evidence="6 7" key="1">
    <citation type="submission" date="2019-07" db="EMBL/GenBank/DDBJ databases">
        <title>Complete Genome Sequence and Methylome Analysis of Nocardia otitidis-caviarum NEB252.</title>
        <authorList>
            <person name="Fomenkov A."/>
            <person name="Anton B.P."/>
            <person name="Vincze T."/>
            <person name="Roberts R.J."/>
        </authorList>
    </citation>
    <scope>NUCLEOTIDE SEQUENCE [LARGE SCALE GENOMIC DNA]</scope>
    <source>
        <strain evidence="6 7">NEB252</strain>
    </source>
</reference>
<dbReference type="Proteomes" id="UP000317039">
    <property type="component" value="Chromosome"/>
</dbReference>
<sequence length="380" mass="42688">MYDEDIVPFQVEIGRDELSDLRRRLGETRWPTQIPGVGWARGVPVDYLRELAGHWAERFDWTVWEKRLNSYPQYLTTIDGTRIHFLHIRSRHPDAIPLVLLHGWPGSVLEFLDVIEPLTDPGDDGPVFDLIIPSHPNFGFSGPALDIGWDSTRTARAYAELMRRLGYPRYGVQGGDFGAFIAPDLGRIDAGSVIGVHVNAATMGFIPYGPVPDQEVETLTELERIRLLRLGRYLSDGSGYFQIQGTRPHTLGFALADSPAGQLAWIVEKFEAWTGTDGTLDDRVNRDHMLANISVYWFTNTGSSSAQLYYESLHTRNLPTPSRTPTAVANFAEDVAIRRYAEQVNHIVRWTDYDSGGHFAAMQTPDILAADIRAFFAELS</sequence>
<evidence type="ECO:0000256" key="1">
    <source>
        <dbReference type="ARBA" id="ARBA00010088"/>
    </source>
</evidence>
<dbReference type="Pfam" id="PF06441">
    <property type="entry name" value="EHN"/>
    <property type="match status" value="1"/>
</dbReference>
<organism evidence="6 7">
    <name type="scientific">Nocardia otitidiscaviarum</name>
    <dbReference type="NCBI Taxonomy" id="1823"/>
    <lineage>
        <taxon>Bacteria</taxon>
        <taxon>Bacillati</taxon>
        <taxon>Actinomycetota</taxon>
        <taxon>Actinomycetes</taxon>
        <taxon>Mycobacteriales</taxon>
        <taxon>Nocardiaceae</taxon>
        <taxon>Nocardia</taxon>
    </lineage>
</organism>
<evidence type="ECO:0000256" key="3">
    <source>
        <dbReference type="ARBA" id="ARBA00022801"/>
    </source>
</evidence>
<dbReference type="SUPFAM" id="SSF53474">
    <property type="entry name" value="alpha/beta-Hydrolases"/>
    <property type="match status" value="1"/>
</dbReference>
<feature type="active site" description="Nucleophile" evidence="4">
    <location>
        <position position="176"/>
    </location>
</feature>
<dbReference type="GO" id="GO:0097176">
    <property type="term" value="P:epoxide metabolic process"/>
    <property type="evidence" value="ECO:0007669"/>
    <property type="project" value="TreeGrafter"/>
</dbReference>
<dbReference type="PANTHER" id="PTHR21661:SF35">
    <property type="entry name" value="EPOXIDE HYDROLASE"/>
    <property type="match status" value="1"/>
</dbReference>
<dbReference type="PRINTS" id="PR00412">
    <property type="entry name" value="EPOXHYDRLASE"/>
</dbReference>
<gene>
    <name evidence="6" type="ORF">FOH10_06005</name>
</gene>
<proteinExistence type="inferred from homology"/>
<dbReference type="InterPro" id="IPR010497">
    <property type="entry name" value="Epoxide_hydro_N"/>
</dbReference>
<evidence type="ECO:0000256" key="2">
    <source>
        <dbReference type="ARBA" id="ARBA00022797"/>
    </source>
</evidence>
<dbReference type="GO" id="GO:0004301">
    <property type="term" value="F:epoxide hydrolase activity"/>
    <property type="evidence" value="ECO:0007669"/>
    <property type="project" value="TreeGrafter"/>
</dbReference>
<dbReference type="Gene3D" id="3.40.50.1820">
    <property type="entry name" value="alpha/beta hydrolase"/>
    <property type="match status" value="1"/>
</dbReference>
<evidence type="ECO:0000313" key="6">
    <source>
        <dbReference type="EMBL" id="QDP78365.1"/>
    </source>
</evidence>
<dbReference type="InterPro" id="IPR016292">
    <property type="entry name" value="Epoxide_hydrolase"/>
</dbReference>
<evidence type="ECO:0000256" key="4">
    <source>
        <dbReference type="PIRSR" id="PIRSR001112-1"/>
    </source>
</evidence>
<dbReference type="InterPro" id="IPR029058">
    <property type="entry name" value="AB_hydrolase_fold"/>
</dbReference>
<feature type="active site" description="Proton donor" evidence="4">
    <location>
        <position position="309"/>
    </location>
</feature>
<protein>
    <submittedName>
        <fullName evidence="6">Epoxide hydrolase</fullName>
    </submittedName>
</protein>
<dbReference type="AlphaFoldDB" id="A0A516NHI9"/>
<dbReference type="PANTHER" id="PTHR21661">
    <property type="entry name" value="EPOXIDE HYDROLASE 1-RELATED"/>
    <property type="match status" value="1"/>
</dbReference>
<feature type="active site" description="Proton acceptor" evidence="4">
    <location>
        <position position="358"/>
    </location>
</feature>
<dbReference type="GeneID" id="80331947"/>